<feature type="transmembrane region" description="Helical" evidence="1">
    <location>
        <begin position="376"/>
        <end position="396"/>
    </location>
</feature>
<sequence length="983" mass="114295">MLKKIFPYFVIFLTVFILFIANYRPGTWLSGWDNLHPEFNFKLNLQREIYSGWQEYQGLGATGGLMIATDIPRLIFLWLMSFFLPLSALRYVFTFLMLFLGAIGMKKLLRFIGNETTALSGALFYILNLGTVQIFYTPFDPFVVFFGFLPWLIYIFIKTLESPNKKNLITFFAINFLAIPQNYVPTMFVVYLIALGLISVGYYFKNKTTQTIKRVFVLFFLIFLINSFWLFNFIYFIKTNINSPSQSHMGYMSTENIYLQNKKYGDLRNVIKLKSFLFDFADTDSSNKFVYMMTPWKNYVDQKPIEIILVSEFLIIILGILYCYKQKNKYSLSFFLLFLFSFLILANNIPIISLANNFFRNFPFFSQVFRVPFTKFGNLAVFSYSIFFAFGINSLYDKLSNFKLEKLAIPVSIVSLILTTLPAFSGNLIYEKLKIKIPQEYFDLMSYFDKQPLGKIAFFPQASFWNWNFYSWGYVGTGFLWYGVKQPTLDRAFDGYSNTNENYYWEISQAVYSKNLNLFEKILNKYQINWLILDNNIVINPSPKTLFNDQLRALISQSGKINYLTNFGKLEIYEALSIVKNNFISVNNNLVSISPKYNWNNYDKSFETYDYYLNSNKSEEAQIFYPFRSLFTGKKPEDKEFSLVEENDFYIFQARIPKEFSKVAVPEINDLEVTEYDKNNLLKTSKLPPQVYFDETSHILSVYVPKIRGLYSYDSKTDGNFFTHQAQTCNSFTSNKYSLENIVENGQNKILLNSQDGSSCLMTNLPDLTHQLGYLINIKAKNIEGKSLLIDLINNNSKRKDIETYLSKNNNLVTSYFIQPPMESDGLGYSLILDNISIGSPITTNKINGFSINPIPYRFLTEIKFMQNNNFDVKSSQITLPATSHPNIGFYQVKVDLTNSNSTLYLSQSYSPGWIAFSNGKLLEHVLVNNWTNGWRLRPEQNGTSATQGAKVNIIFWPQYLEFLGFGLLVIVFMYMIKYKNEQ</sequence>
<evidence type="ECO:0008006" key="4">
    <source>
        <dbReference type="Google" id="ProtNLM"/>
    </source>
</evidence>
<evidence type="ECO:0000256" key="1">
    <source>
        <dbReference type="SAM" id="Phobius"/>
    </source>
</evidence>
<accession>A0A0G0IP70</accession>
<dbReference type="Proteomes" id="UP000034917">
    <property type="component" value="Unassembled WGS sequence"/>
</dbReference>
<proteinExistence type="predicted"/>
<protein>
    <recommendedName>
        <fullName evidence="4">Membrane protein 6-pyruvoyl-tetrahydropterin synthase-related domain-containing protein</fullName>
    </recommendedName>
</protein>
<feature type="transmembrane region" description="Helical" evidence="1">
    <location>
        <begin position="5"/>
        <end position="23"/>
    </location>
</feature>
<feature type="transmembrane region" description="Helical" evidence="1">
    <location>
        <begin position="189"/>
        <end position="204"/>
    </location>
</feature>
<keyword evidence="1" id="KW-0812">Transmembrane</keyword>
<name>A0A0G0IP70_9BACT</name>
<reference evidence="2 3" key="1">
    <citation type="journal article" date="2015" name="Nature">
        <title>rRNA introns, odd ribosomes, and small enigmatic genomes across a large radiation of phyla.</title>
        <authorList>
            <person name="Brown C.T."/>
            <person name="Hug L.A."/>
            <person name="Thomas B.C."/>
            <person name="Sharon I."/>
            <person name="Castelle C.J."/>
            <person name="Singh A."/>
            <person name="Wilkins M.J."/>
            <person name="Williams K.H."/>
            <person name="Banfield J.F."/>
        </authorList>
    </citation>
    <scope>NUCLEOTIDE SEQUENCE [LARGE SCALE GENOMIC DNA]</scope>
</reference>
<feature type="transmembrane region" description="Helical" evidence="1">
    <location>
        <begin position="957"/>
        <end position="977"/>
    </location>
</feature>
<dbReference type="EMBL" id="LBSV01000004">
    <property type="protein sequence ID" value="KKQ25974.1"/>
    <property type="molecule type" value="Genomic_DNA"/>
</dbReference>
<keyword evidence="1" id="KW-1133">Transmembrane helix</keyword>
<evidence type="ECO:0000313" key="2">
    <source>
        <dbReference type="EMBL" id="KKQ25974.1"/>
    </source>
</evidence>
<evidence type="ECO:0000313" key="3">
    <source>
        <dbReference type="Proteomes" id="UP000034917"/>
    </source>
</evidence>
<feature type="transmembrane region" description="Helical" evidence="1">
    <location>
        <begin position="408"/>
        <end position="430"/>
    </location>
</feature>
<comment type="caution">
    <text evidence="2">The sequence shown here is derived from an EMBL/GenBank/DDBJ whole genome shotgun (WGS) entry which is preliminary data.</text>
</comment>
<feature type="transmembrane region" description="Helical" evidence="1">
    <location>
        <begin position="216"/>
        <end position="237"/>
    </location>
</feature>
<dbReference type="AlphaFoldDB" id="A0A0G0IP70"/>
<feature type="transmembrane region" description="Helical" evidence="1">
    <location>
        <begin position="336"/>
        <end position="356"/>
    </location>
</feature>
<organism evidence="2 3">
    <name type="scientific">Candidatus Roizmanbacteria bacterium GW2011_GWC2_37_13</name>
    <dbReference type="NCBI Taxonomy" id="1618486"/>
    <lineage>
        <taxon>Bacteria</taxon>
        <taxon>Candidatus Roizmaniibacteriota</taxon>
    </lineage>
</organism>
<feature type="transmembrane region" description="Helical" evidence="1">
    <location>
        <begin position="305"/>
        <end position="324"/>
    </location>
</feature>
<feature type="transmembrane region" description="Helical" evidence="1">
    <location>
        <begin position="116"/>
        <end position="136"/>
    </location>
</feature>
<feature type="transmembrane region" description="Helical" evidence="1">
    <location>
        <begin position="75"/>
        <end position="104"/>
    </location>
</feature>
<gene>
    <name evidence="2" type="ORF">US40_C0004G0009</name>
</gene>
<keyword evidence="1" id="KW-0472">Membrane</keyword>